<keyword evidence="2" id="KW-1185">Reference proteome</keyword>
<protein>
    <submittedName>
        <fullName evidence="1">Uncharacterized protein</fullName>
    </submittedName>
</protein>
<dbReference type="RefSeq" id="WP_066735896.1">
    <property type="nucleotide sequence ID" value="NZ_JAJCIQ010000002.1"/>
</dbReference>
<name>A0ABS8DF10_9FIRM</name>
<accession>A0ABS8DF10</accession>
<dbReference type="EMBL" id="JAJCIS010000002">
    <property type="protein sequence ID" value="MCB7387005.1"/>
    <property type="molecule type" value="Genomic_DNA"/>
</dbReference>
<reference evidence="1 2" key="1">
    <citation type="submission" date="2021-10" db="EMBL/GenBank/DDBJ databases">
        <title>Collection of gut derived symbiotic bacterial strains cultured from healthy donors.</title>
        <authorList>
            <person name="Lin H."/>
            <person name="Littmann E."/>
            <person name="Kohout C."/>
            <person name="Pamer E.G."/>
        </authorList>
    </citation>
    <scope>NUCLEOTIDE SEQUENCE [LARGE SCALE GENOMIC DNA]</scope>
    <source>
        <strain evidence="1 2">DFI.1.165</strain>
    </source>
</reference>
<sequence>MSILTEKQILKPYIKKATGYIKSLLSAQHVEMNNGITLQSTVDQINNNLTLLNSNLGAGGIVESGNGYVRYRDGTQLCWTAKSATYNYSTAYGSVYHTGIQYFEFAKAFITRPSITASAGSAGLTYVASIRVSSDWKSVGLIFCNPASTSGLLTDISIIAVGRWK</sequence>
<evidence type="ECO:0000313" key="2">
    <source>
        <dbReference type="Proteomes" id="UP001299546"/>
    </source>
</evidence>
<organism evidence="1 2">
    <name type="scientific">Bariatricus massiliensis</name>
    <dbReference type="NCBI Taxonomy" id="1745713"/>
    <lineage>
        <taxon>Bacteria</taxon>
        <taxon>Bacillati</taxon>
        <taxon>Bacillota</taxon>
        <taxon>Clostridia</taxon>
        <taxon>Lachnospirales</taxon>
        <taxon>Lachnospiraceae</taxon>
        <taxon>Bariatricus</taxon>
    </lineage>
</organism>
<evidence type="ECO:0000313" key="1">
    <source>
        <dbReference type="EMBL" id="MCB7387005.1"/>
    </source>
</evidence>
<comment type="caution">
    <text evidence="1">The sequence shown here is derived from an EMBL/GenBank/DDBJ whole genome shotgun (WGS) entry which is preliminary data.</text>
</comment>
<gene>
    <name evidence="1" type="ORF">LIZ65_06855</name>
</gene>
<dbReference type="Proteomes" id="UP001299546">
    <property type="component" value="Unassembled WGS sequence"/>
</dbReference>
<proteinExistence type="predicted"/>